<organism evidence="4 5">
    <name type="scientific">Bagarius yarrelli</name>
    <name type="common">Goonch</name>
    <name type="synonym">Bagrus yarrelli</name>
    <dbReference type="NCBI Taxonomy" id="175774"/>
    <lineage>
        <taxon>Eukaryota</taxon>
        <taxon>Metazoa</taxon>
        <taxon>Chordata</taxon>
        <taxon>Craniata</taxon>
        <taxon>Vertebrata</taxon>
        <taxon>Euteleostomi</taxon>
        <taxon>Actinopterygii</taxon>
        <taxon>Neopterygii</taxon>
        <taxon>Teleostei</taxon>
        <taxon>Ostariophysi</taxon>
        <taxon>Siluriformes</taxon>
        <taxon>Sisoridae</taxon>
        <taxon>Sisorinae</taxon>
        <taxon>Bagarius</taxon>
    </lineage>
</organism>
<comment type="caution">
    <text evidence="4">The sequence shown here is derived from an EMBL/GenBank/DDBJ whole genome shotgun (WGS) entry which is preliminary data.</text>
</comment>
<feature type="compositionally biased region" description="Low complexity" evidence="1">
    <location>
        <begin position="58"/>
        <end position="74"/>
    </location>
</feature>
<evidence type="ECO:0000313" key="4">
    <source>
        <dbReference type="EMBL" id="TSU11344.1"/>
    </source>
</evidence>
<feature type="transmembrane region" description="Helical" evidence="2">
    <location>
        <begin position="96"/>
        <end position="118"/>
    </location>
</feature>
<evidence type="ECO:0000256" key="2">
    <source>
        <dbReference type="SAM" id="Phobius"/>
    </source>
</evidence>
<keyword evidence="2" id="KW-0812">Transmembrane</keyword>
<feature type="region of interest" description="Disordered" evidence="1">
    <location>
        <begin position="55"/>
        <end position="91"/>
    </location>
</feature>
<accession>A0A556V453</accession>
<reference evidence="4 5" key="1">
    <citation type="journal article" date="2019" name="Genome Biol. Evol.">
        <title>Whole-Genome Sequencing of the Giant Devil Catfish, Bagarius yarrelli.</title>
        <authorList>
            <person name="Jiang W."/>
            <person name="Lv Y."/>
            <person name="Cheng L."/>
            <person name="Yang K."/>
            <person name="Chao B."/>
            <person name="Wang X."/>
            <person name="Li Y."/>
            <person name="Pan X."/>
            <person name="You X."/>
            <person name="Zhang Y."/>
            <person name="Yang J."/>
            <person name="Li J."/>
            <person name="Zhang X."/>
            <person name="Liu S."/>
            <person name="Sun C."/>
            <person name="Yang J."/>
            <person name="Shi Q."/>
        </authorList>
    </citation>
    <scope>NUCLEOTIDE SEQUENCE [LARGE SCALE GENOMIC DNA]</scope>
    <source>
        <strain evidence="4">JWS20170419001</strain>
        <tissue evidence="4">Muscle</tissue>
    </source>
</reference>
<feature type="compositionally biased region" description="Basic and acidic residues" evidence="1">
    <location>
        <begin position="173"/>
        <end position="183"/>
    </location>
</feature>
<keyword evidence="2" id="KW-1133">Transmembrane helix</keyword>
<sequence length="240" mass="26092">MRLEFLRARFLLLLFMAAFFCGASASANVTTELTLTTDFDTYNYASEFNTNKSDTFVDSTTKDPNTPTDTTSSSAGTPTVSGASPSAPSPAPASSGVGTVVCLILLFCFLILLFSCAFKWYVSNGRPPPAEIGRSLAECVRNIWAALGRLRLSSKENDEEHKDEEEMEAGIKTPEDQDTRGSDPQDVSDDDSSDYSNVGGAEWTKKGKEIDGQGNEGEDEMSSVELKDETERMKDDLTVL</sequence>
<feature type="region of interest" description="Disordered" evidence="1">
    <location>
        <begin position="155"/>
        <end position="240"/>
    </location>
</feature>
<feature type="compositionally biased region" description="Low complexity" evidence="1">
    <location>
        <begin position="81"/>
        <end position="91"/>
    </location>
</feature>
<keyword evidence="5" id="KW-1185">Reference proteome</keyword>
<dbReference type="EMBL" id="VCAZ01000115">
    <property type="protein sequence ID" value="TSU11344.1"/>
    <property type="molecule type" value="Genomic_DNA"/>
</dbReference>
<protein>
    <submittedName>
        <fullName evidence="4">Uncharacterized protein</fullName>
    </submittedName>
</protein>
<feature type="chain" id="PRO_5022121890" evidence="3">
    <location>
        <begin position="26"/>
        <end position="240"/>
    </location>
</feature>
<proteinExistence type="predicted"/>
<feature type="signal peptide" evidence="3">
    <location>
        <begin position="1"/>
        <end position="25"/>
    </location>
</feature>
<evidence type="ECO:0000313" key="5">
    <source>
        <dbReference type="Proteomes" id="UP000319801"/>
    </source>
</evidence>
<evidence type="ECO:0000256" key="3">
    <source>
        <dbReference type="SAM" id="SignalP"/>
    </source>
</evidence>
<dbReference type="OrthoDB" id="10648665at2759"/>
<evidence type="ECO:0000256" key="1">
    <source>
        <dbReference type="SAM" id="MobiDB-lite"/>
    </source>
</evidence>
<feature type="compositionally biased region" description="Basic and acidic residues" evidence="1">
    <location>
        <begin position="225"/>
        <end position="240"/>
    </location>
</feature>
<name>A0A556V453_BAGYA</name>
<gene>
    <name evidence="4" type="ORF">Baya_12800</name>
</gene>
<keyword evidence="2" id="KW-0472">Membrane</keyword>
<dbReference type="Proteomes" id="UP000319801">
    <property type="component" value="Unassembled WGS sequence"/>
</dbReference>
<keyword evidence="3" id="KW-0732">Signal</keyword>
<dbReference type="AlphaFoldDB" id="A0A556V453"/>